<gene>
    <name evidence="2" type="primary">amrA</name>
    <name evidence="2" type="ORF">Ana3638_17705</name>
</gene>
<dbReference type="PROSITE" id="PS51112">
    <property type="entry name" value="AMMECR1"/>
    <property type="match status" value="1"/>
</dbReference>
<dbReference type="InterPro" id="IPR027485">
    <property type="entry name" value="AMMECR1_N"/>
</dbReference>
<reference evidence="2 3" key="1">
    <citation type="submission" date="2020-01" db="EMBL/GenBank/DDBJ databases">
        <title>Genome analysis of Anaerocolumna sp. CBA3638.</title>
        <authorList>
            <person name="Kim J."/>
            <person name="Roh S.W."/>
        </authorList>
    </citation>
    <scope>NUCLEOTIDE SEQUENCE [LARGE SCALE GENOMIC DNA]</scope>
    <source>
        <strain evidence="2 3">CBA3638</strain>
    </source>
</reference>
<dbReference type="Gene3D" id="3.30.700.20">
    <property type="entry name" value="Hypothetical protein ph0010, domain 1"/>
    <property type="match status" value="1"/>
</dbReference>
<dbReference type="Proteomes" id="UP000464314">
    <property type="component" value="Chromosome"/>
</dbReference>
<dbReference type="Gene3D" id="3.40.830.10">
    <property type="entry name" value="LigB-like"/>
    <property type="match status" value="1"/>
</dbReference>
<dbReference type="Pfam" id="PF01871">
    <property type="entry name" value="AMMECR1"/>
    <property type="match status" value="1"/>
</dbReference>
<evidence type="ECO:0000313" key="2">
    <source>
        <dbReference type="EMBL" id="QHQ62392.1"/>
    </source>
</evidence>
<dbReference type="InterPro" id="IPR027623">
    <property type="entry name" value="AmmeMemoSam_A"/>
</dbReference>
<accession>A0A6P1TQC0</accession>
<dbReference type="Pfam" id="PF02900">
    <property type="entry name" value="LigB"/>
    <property type="match status" value="1"/>
</dbReference>
<name>A0A6P1TQC0_9FIRM</name>
<dbReference type="InterPro" id="IPR004183">
    <property type="entry name" value="Xdiol_dOase_suB"/>
</dbReference>
<dbReference type="NCBIfam" id="TIGR04335">
    <property type="entry name" value="AmmeMemoSam_A"/>
    <property type="match status" value="1"/>
</dbReference>
<dbReference type="GO" id="GO:0016702">
    <property type="term" value="F:oxidoreductase activity, acting on single donors with incorporation of molecular oxygen, incorporation of two atoms of oxygen"/>
    <property type="evidence" value="ECO:0007669"/>
    <property type="project" value="UniProtKB-ARBA"/>
</dbReference>
<sequence>MTLLGSFIVPHPPLIVPEVGKGKEREIQKTIDAYKKIALRISSLKPDTIILSTPHSIMYSDYLQISSGKNAKGDFSSFGVPEVKMSAEYDEEFVNKLTELAEENGISAGTLGEKKKVLDHGTMVPLFFINQYYKDYKLVRLSISGLSPLTHYRYGKCIAQVVNQSDKQYVYIASGDLSHRLKEDGPYGYSEYGVQFDREITEAFKKGDFLEFLKFSESFCDEAAECGLRSFIIMAGILDGKTVKSELLSYEGPFGVGYGVAAFTITGEDQERCFDNKMEEVLRKELNDIKENEDPYVKLARESLEYYLKKRRHLKRPAGLLPELVSNRAGVFVSLKKEGRLRGCIGTIMPTTDCIADEIIQNAVSAGTKDYRFEPVQPEELPWLVYDVDVLSESEPITSIHDLDVKRYGVIVSYQGRRGLLLPNLEGVDTPEQQVSIALKKGNISPEEPFEMERFEVMRHL</sequence>
<dbReference type="SUPFAM" id="SSF53213">
    <property type="entry name" value="LigB-like"/>
    <property type="match status" value="1"/>
</dbReference>
<dbReference type="PANTHER" id="PTHR13016:SF0">
    <property type="entry name" value="AMME SYNDROME CANDIDATE GENE 1 PROTEIN"/>
    <property type="match status" value="1"/>
</dbReference>
<dbReference type="EMBL" id="CP048000">
    <property type="protein sequence ID" value="QHQ62392.1"/>
    <property type="molecule type" value="Genomic_DNA"/>
</dbReference>
<dbReference type="RefSeq" id="WP_161839216.1">
    <property type="nucleotide sequence ID" value="NZ_CP048000.1"/>
</dbReference>
<dbReference type="PANTHER" id="PTHR13016">
    <property type="entry name" value="AMMECR1 HOMOLOG"/>
    <property type="match status" value="1"/>
</dbReference>
<evidence type="ECO:0000313" key="3">
    <source>
        <dbReference type="Proteomes" id="UP000464314"/>
    </source>
</evidence>
<dbReference type="InterPro" id="IPR002733">
    <property type="entry name" value="AMMECR1_domain"/>
</dbReference>
<protein>
    <submittedName>
        <fullName evidence="2">AmmeMemoRadiSam system protein A</fullName>
    </submittedName>
</protein>
<organism evidence="2 3">
    <name type="scientific">Anaerocolumna sedimenticola</name>
    <dbReference type="NCBI Taxonomy" id="2696063"/>
    <lineage>
        <taxon>Bacteria</taxon>
        <taxon>Bacillati</taxon>
        <taxon>Bacillota</taxon>
        <taxon>Clostridia</taxon>
        <taxon>Lachnospirales</taxon>
        <taxon>Lachnospiraceae</taxon>
        <taxon>Anaerocolumna</taxon>
    </lineage>
</organism>
<keyword evidence="3" id="KW-1185">Reference proteome</keyword>
<dbReference type="NCBIfam" id="TIGR04336">
    <property type="entry name" value="AmmeMemoSam_B"/>
    <property type="match status" value="1"/>
</dbReference>
<dbReference type="InterPro" id="IPR023473">
    <property type="entry name" value="AMMECR1"/>
</dbReference>
<dbReference type="KEGG" id="anr:Ana3638_17705"/>
<dbReference type="GO" id="GO:0008198">
    <property type="term" value="F:ferrous iron binding"/>
    <property type="evidence" value="ECO:0007669"/>
    <property type="project" value="InterPro"/>
</dbReference>
<evidence type="ECO:0000259" key="1">
    <source>
        <dbReference type="PROSITE" id="PS51112"/>
    </source>
</evidence>
<dbReference type="SUPFAM" id="SSF143447">
    <property type="entry name" value="AMMECR1-like"/>
    <property type="match status" value="1"/>
</dbReference>
<dbReference type="CDD" id="cd07951">
    <property type="entry name" value="ED_3B_N_AMMECR1"/>
    <property type="match status" value="1"/>
</dbReference>
<dbReference type="InterPro" id="IPR036071">
    <property type="entry name" value="AMMECR1_dom_sf"/>
</dbReference>
<feature type="domain" description="AMMECR1" evidence="1">
    <location>
        <begin position="291"/>
        <end position="461"/>
    </location>
</feature>
<proteinExistence type="predicted"/>
<dbReference type="AlphaFoldDB" id="A0A6P1TQC0"/>